<dbReference type="EMBL" id="CP020444">
    <property type="protein sequence ID" value="ARC38860.1"/>
    <property type="molecule type" value="Genomic_DNA"/>
</dbReference>
<geneLocation type="plasmid" evidence="3 4">
    <name>unnamed4</name>
</geneLocation>
<organism evidence="3 4">
    <name type="scientific">Paracoccus yeei</name>
    <dbReference type="NCBI Taxonomy" id="147645"/>
    <lineage>
        <taxon>Bacteria</taxon>
        <taxon>Pseudomonadati</taxon>
        <taxon>Pseudomonadota</taxon>
        <taxon>Alphaproteobacteria</taxon>
        <taxon>Rhodobacterales</taxon>
        <taxon>Paracoccaceae</taxon>
        <taxon>Paracoccus</taxon>
    </lineage>
</organism>
<dbReference type="InterPro" id="IPR021068">
    <property type="entry name" value="HTH_DNA-bd"/>
</dbReference>
<sequence>MNRLHQTYLDDEGVPLEDMEASEERDDADLWFLPGPIEDEPDYLPPGPAPEAKESDVVDAWRAAEAEQAAQLARVAARLGILDERLRRGPAGWRHRLALIEAADLSWLTQDRIGLDRLSLYMTLRVSTVTDDTQALYRIGWTVRRLTGGPAPLACRTGVGDLETFLDRRDRSGQGERFEVAKAPSRVAEMAEREAFKDRAAGWLAMMDQAEDLHPVTRACMGFHLWHVAELSPVDDPLEAAVTAARVAIADLAPSGSAPGAIFAPIAMGGGGGFRTIGDPPVRLARWLNAMESATFAALRKLEEIEAWAAVAARTMVPLSGKTPPMLRDIFTSWPLVSVQMAEKLTGAHRATVQRNIDWMEERGLIREVTGQGRYRMWRIFETRATEAMSTSDRNDGLSAEDLYDVLAARQ</sequence>
<dbReference type="AlphaFoldDB" id="A0A1V0GYJ2"/>
<evidence type="ECO:0000256" key="1">
    <source>
        <dbReference type="SAM" id="MobiDB-lite"/>
    </source>
</evidence>
<dbReference type="KEGG" id="pye:A6J80_21405"/>
<keyword evidence="3" id="KW-0614">Plasmid</keyword>
<feature type="region of interest" description="Disordered" evidence="1">
    <location>
        <begin position="1"/>
        <end position="25"/>
    </location>
</feature>
<accession>A0A1V0GYJ2</accession>
<protein>
    <recommendedName>
        <fullName evidence="2">HTH DNA binding domain-containing protein</fullName>
    </recommendedName>
</protein>
<keyword evidence="4" id="KW-1185">Reference proteome</keyword>
<reference evidence="3" key="1">
    <citation type="submission" date="2017-12" db="EMBL/GenBank/DDBJ databases">
        <title>FDA dAtabase for Regulatory Grade micrObial Sequences (FDA-ARGOS): Supporting development and validation of Infectious Disease Dx tests.</title>
        <authorList>
            <person name="Campos J."/>
            <person name="Goldberg B."/>
            <person name="Tallon L."/>
            <person name="Sadzewicz L."/>
            <person name="Sengamalay N."/>
            <person name="Ott S."/>
            <person name="Godinez A."/>
            <person name="Nagaraj S."/>
            <person name="Vyas G."/>
            <person name="Aluvathingal J."/>
            <person name="Nadendla S."/>
            <person name="Geyer C."/>
            <person name="Nandy P."/>
            <person name="Hobson J."/>
            <person name="Sichtig H."/>
        </authorList>
    </citation>
    <scope>NUCLEOTIDE SEQUENCE</scope>
    <source>
        <strain evidence="3">FDAARGOS_252</strain>
        <plasmid evidence="3">unnamed4</plasmid>
    </source>
</reference>
<dbReference type="Pfam" id="PF11972">
    <property type="entry name" value="HTH_13"/>
    <property type="match status" value="1"/>
</dbReference>
<evidence type="ECO:0000259" key="2">
    <source>
        <dbReference type="Pfam" id="PF11972"/>
    </source>
</evidence>
<gene>
    <name evidence="3" type="ORF">A6J80_21405</name>
</gene>
<evidence type="ECO:0000313" key="4">
    <source>
        <dbReference type="Proteomes" id="UP000191257"/>
    </source>
</evidence>
<feature type="domain" description="HTH DNA binding" evidence="2">
    <location>
        <begin position="325"/>
        <end position="380"/>
    </location>
</feature>
<evidence type="ECO:0000313" key="3">
    <source>
        <dbReference type="EMBL" id="ARC38860.1"/>
    </source>
</evidence>
<feature type="compositionally biased region" description="Acidic residues" evidence="1">
    <location>
        <begin position="9"/>
        <end position="25"/>
    </location>
</feature>
<name>A0A1V0GYJ2_9RHOB</name>
<proteinExistence type="predicted"/>
<dbReference type="Proteomes" id="UP000191257">
    <property type="component" value="Plasmid unnamed4"/>
</dbReference>